<keyword evidence="3" id="KW-1185">Reference proteome</keyword>
<sequence length="105" mass="11307">MDALLLSAIIGLVAGAVDVTPMIIRKLPRHSTIAAFLYFFFISIIIVNIDLPHVPWWLEGGLISFALMLPILIHVGATDRKPLPVIAANSVVIGTLVGIAGHFLK</sequence>
<dbReference type="OrthoDB" id="1047115at2"/>
<evidence type="ECO:0000313" key="2">
    <source>
        <dbReference type="EMBL" id="OAM89158.1"/>
    </source>
</evidence>
<reference evidence="2 3" key="1">
    <citation type="submission" date="2016-01" db="EMBL/GenBank/DDBJ databases">
        <title>High potential of lignocellulose degradation of a new Verrucomicrobia species.</title>
        <authorList>
            <person name="Wang Y."/>
            <person name="Shi Y."/>
            <person name="Qiu Z."/>
            <person name="Liu S."/>
            <person name="Yang H."/>
        </authorList>
    </citation>
    <scope>NUCLEOTIDE SEQUENCE [LARGE SCALE GENOMIC DNA]</scope>
    <source>
        <strain evidence="2 3">TSB47</strain>
    </source>
</reference>
<feature type="transmembrane region" description="Helical" evidence="1">
    <location>
        <begin position="32"/>
        <end position="49"/>
    </location>
</feature>
<accession>A0A178IHD5</accession>
<comment type="caution">
    <text evidence="2">The sequence shown here is derived from an EMBL/GenBank/DDBJ whole genome shotgun (WGS) entry which is preliminary data.</text>
</comment>
<protein>
    <submittedName>
        <fullName evidence="2">Uncharacterized protein</fullName>
    </submittedName>
</protein>
<gene>
    <name evidence="2" type="ORF">AW736_14460</name>
</gene>
<feature type="transmembrane region" description="Helical" evidence="1">
    <location>
        <begin position="83"/>
        <end position="104"/>
    </location>
</feature>
<keyword evidence="1" id="KW-1133">Transmembrane helix</keyword>
<evidence type="ECO:0000313" key="3">
    <source>
        <dbReference type="Proteomes" id="UP000078486"/>
    </source>
</evidence>
<keyword evidence="1" id="KW-0472">Membrane</keyword>
<dbReference type="AlphaFoldDB" id="A0A178IHD5"/>
<organism evidence="2 3">
    <name type="scientific">Termitidicoccus mucosus</name>
    <dbReference type="NCBI Taxonomy" id="1184151"/>
    <lineage>
        <taxon>Bacteria</taxon>
        <taxon>Pseudomonadati</taxon>
        <taxon>Verrucomicrobiota</taxon>
        <taxon>Opitutia</taxon>
        <taxon>Opitutales</taxon>
        <taxon>Opitutaceae</taxon>
        <taxon>Termitidicoccus</taxon>
    </lineage>
</organism>
<keyword evidence="1" id="KW-0812">Transmembrane</keyword>
<name>A0A178IHD5_9BACT</name>
<dbReference type="RefSeq" id="WP_068770887.1">
    <property type="nucleotide sequence ID" value="NZ_CP109796.1"/>
</dbReference>
<evidence type="ECO:0000256" key="1">
    <source>
        <dbReference type="SAM" id="Phobius"/>
    </source>
</evidence>
<feature type="transmembrane region" description="Helical" evidence="1">
    <location>
        <begin position="56"/>
        <end position="77"/>
    </location>
</feature>
<proteinExistence type="predicted"/>
<dbReference type="Proteomes" id="UP000078486">
    <property type="component" value="Unassembled WGS sequence"/>
</dbReference>
<dbReference type="STRING" id="1184151.AW736_14460"/>
<dbReference type="EMBL" id="LRRQ01000103">
    <property type="protein sequence ID" value="OAM89158.1"/>
    <property type="molecule type" value="Genomic_DNA"/>
</dbReference>